<gene>
    <name evidence="1" type="ORF">PSYPI_21307</name>
</gene>
<keyword evidence="2" id="KW-1185">Reference proteome</keyword>
<dbReference type="HOGENOM" id="CLU_3375476_0_0_6"/>
<reference evidence="1 2" key="1">
    <citation type="journal article" date="2011" name="PLoS Pathog.">
        <title>Dynamic evolution of pathogenicity revealed by sequencing and comparative genomics of 19 Pseudomonas syringae isolates.</title>
        <authorList>
            <person name="Baltrus D.A."/>
            <person name="Nishimura M.T."/>
            <person name="Romanchuk A."/>
            <person name="Chang J.H."/>
            <person name="Mukhtar M.S."/>
            <person name="Cherkis K."/>
            <person name="Roach J."/>
            <person name="Grant S.R."/>
            <person name="Jones C.D."/>
            <person name="Dangl J.L."/>
        </authorList>
    </citation>
    <scope>NUCLEOTIDE SEQUENCE [LARGE SCALE GENOMIC DNA]</scope>
    <source>
        <strain evidence="1 2">1704B</strain>
    </source>
</reference>
<name>F3GCG7_PSESJ</name>
<organism evidence="1 2">
    <name type="scientific">Pseudomonas syringae pv. pisi str. 1704B</name>
    <dbReference type="NCBI Taxonomy" id="629263"/>
    <lineage>
        <taxon>Bacteria</taxon>
        <taxon>Pseudomonadati</taxon>
        <taxon>Pseudomonadota</taxon>
        <taxon>Gammaproteobacteria</taxon>
        <taxon>Pseudomonadales</taxon>
        <taxon>Pseudomonadaceae</taxon>
        <taxon>Pseudomonas</taxon>
        <taxon>Pseudomonas syringae</taxon>
    </lineage>
</organism>
<comment type="caution">
    <text evidence="1">The sequence shown here is derived from an EMBL/GenBank/DDBJ whole genome shotgun (WGS) entry which is preliminary data.</text>
</comment>
<dbReference type="Proteomes" id="UP000004986">
    <property type="component" value="Unassembled WGS sequence"/>
</dbReference>
<protein>
    <submittedName>
        <fullName evidence="1">Uncharacterized protein</fullName>
    </submittedName>
</protein>
<sequence length="35" mass="3922">MNGRTLQRKMFERCCWPNSGALAAHPAQTQVFQGS</sequence>
<evidence type="ECO:0000313" key="1">
    <source>
        <dbReference type="EMBL" id="EGH44767.1"/>
    </source>
</evidence>
<dbReference type="AlphaFoldDB" id="F3GCG7"/>
<accession>F3GCG7</accession>
<dbReference type="EMBL" id="AEAI01001074">
    <property type="protein sequence ID" value="EGH44767.1"/>
    <property type="molecule type" value="Genomic_DNA"/>
</dbReference>
<proteinExistence type="predicted"/>
<dbReference type="BioCyc" id="PSYR629263:G11X0-4165-MONOMER"/>
<dbReference type="PATRIC" id="fig|629263.4.peg.3458"/>
<evidence type="ECO:0000313" key="2">
    <source>
        <dbReference type="Proteomes" id="UP000004986"/>
    </source>
</evidence>